<dbReference type="AlphaFoldDB" id="A0A6J8BUD7"/>
<dbReference type="OrthoDB" id="2417635at2759"/>
<protein>
    <submittedName>
        <fullName evidence="1">Uncharacterized protein</fullName>
    </submittedName>
</protein>
<dbReference type="Gene3D" id="3.30.420.10">
    <property type="entry name" value="Ribonuclease H-like superfamily/Ribonuclease H"/>
    <property type="match status" value="1"/>
</dbReference>
<reference evidence="1 2" key="1">
    <citation type="submission" date="2020-06" db="EMBL/GenBank/DDBJ databases">
        <authorList>
            <person name="Li R."/>
            <person name="Bekaert M."/>
        </authorList>
    </citation>
    <scope>NUCLEOTIDE SEQUENCE [LARGE SCALE GENOMIC DNA]</scope>
    <source>
        <strain evidence="2">wild</strain>
    </source>
</reference>
<dbReference type="Proteomes" id="UP000507470">
    <property type="component" value="Unassembled WGS sequence"/>
</dbReference>
<proteinExistence type="predicted"/>
<sequence>MEDRSLYRKQRIVAIYIDVMRNGTQKQKIHVYSEFARLLIAENKVVNRGFVRRIVLKFKSTGSVQRIIRGGRPNILSSNPNVNAITENAMVSNDETTAADLLNTSTREESPDMNPIENLWHEEYSRKYIKPRTQEELVNGVLQFWETITVEKCTPRSN</sequence>
<accession>A0A6J8BUD7</accession>
<evidence type="ECO:0000313" key="1">
    <source>
        <dbReference type="EMBL" id="CAC5387146.1"/>
    </source>
</evidence>
<gene>
    <name evidence="1" type="ORF">MCOR_22513</name>
</gene>
<name>A0A6J8BUD7_MYTCO</name>
<evidence type="ECO:0000313" key="2">
    <source>
        <dbReference type="Proteomes" id="UP000507470"/>
    </source>
</evidence>
<dbReference type="EMBL" id="CACVKT020003976">
    <property type="protein sequence ID" value="CAC5387146.1"/>
    <property type="molecule type" value="Genomic_DNA"/>
</dbReference>
<keyword evidence="2" id="KW-1185">Reference proteome</keyword>
<dbReference type="GO" id="GO:0003676">
    <property type="term" value="F:nucleic acid binding"/>
    <property type="evidence" value="ECO:0007669"/>
    <property type="project" value="InterPro"/>
</dbReference>
<organism evidence="1 2">
    <name type="scientific">Mytilus coruscus</name>
    <name type="common">Sea mussel</name>
    <dbReference type="NCBI Taxonomy" id="42192"/>
    <lineage>
        <taxon>Eukaryota</taxon>
        <taxon>Metazoa</taxon>
        <taxon>Spiralia</taxon>
        <taxon>Lophotrochozoa</taxon>
        <taxon>Mollusca</taxon>
        <taxon>Bivalvia</taxon>
        <taxon>Autobranchia</taxon>
        <taxon>Pteriomorphia</taxon>
        <taxon>Mytilida</taxon>
        <taxon>Mytiloidea</taxon>
        <taxon>Mytilidae</taxon>
        <taxon>Mytilinae</taxon>
        <taxon>Mytilus</taxon>
    </lineage>
</organism>
<dbReference type="InterPro" id="IPR036397">
    <property type="entry name" value="RNaseH_sf"/>
</dbReference>